<comment type="caution">
    <text evidence="4">The sequence shown here is derived from an EMBL/GenBank/DDBJ whole genome shotgun (WGS) entry which is preliminary data.</text>
</comment>
<feature type="domain" description="Fe-containing alcohol dehydrogenase-like C-terminal" evidence="3">
    <location>
        <begin position="193"/>
        <end position="362"/>
    </location>
</feature>
<name>A0A939H9R0_9CLOT</name>
<keyword evidence="5" id="KW-1185">Reference proteome</keyword>
<evidence type="ECO:0000256" key="1">
    <source>
        <dbReference type="ARBA" id="ARBA00023002"/>
    </source>
</evidence>
<dbReference type="Gene3D" id="3.40.50.1970">
    <property type="match status" value="1"/>
</dbReference>
<dbReference type="Proteomes" id="UP000664218">
    <property type="component" value="Unassembled WGS sequence"/>
</dbReference>
<protein>
    <submittedName>
        <fullName evidence="4">Iron-containing alcohol dehydrogenase</fullName>
    </submittedName>
</protein>
<dbReference type="InterPro" id="IPR056798">
    <property type="entry name" value="ADH_Fe_C"/>
</dbReference>
<evidence type="ECO:0000313" key="4">
    <source>
        <dbReference type="EMBL" id="MBO1265129.1"/>
    </source>
</evidence>
<dbReference type="SUPFAM" id="SSF56796">
    <property type="entry name" value="Dehydroquinate synthase-like"/>
    <property type="match status" value="1"/>
</dbReference>
<dbReference type="GO" id="GO:0004022">
    <property type="term" value="F:alcohol dehydrogenase (NAD+) activity"/>
    <property type="evidence" value="ECO:0007669"/>
    <property type="project" value="UniProtKB-ARBA"/>
</dbReference>
<reference evidence="4" key="1">
    <citation type="submission" date="2021-03" db="EMBL/GenBank/DDBJ databases">
        <title>Proteiniclasticum marinus sp. nov., isolated from tidal flat sediment.</title>
        <authorList>
            <person name="Namirimu T."/>
            <person name="Yang J.-A."/>
            <person name="Yang S.-H."/>
            <person name="Kim Y.-J."/>
            <person name="Kwon K.K."/>
        </authorList>
    </citation>
    <scope>NUCLEOTIDE SEQUENCE</scope>
    <source>
        <strain evidence="4">SCR006</strain>
    </source>
</reference>
<dbReference type="InterPro" id="IPR001670">
    <property type="entry name" value="ADH_Fe/GldA"/>
</dbReference>
<dbReference type="Gene3D" id="1.20.1090.10">
    <property type="entry name" value="Dehydroquinate synthase-like - alpha domain"/>
    <property type="match status" value="1"/>
</dbReference>
<dbReference type="RefSeq" id="WP_207599653.1">
    <property type="nucleotide sequence ID" value="NZ_JAFNJU010000006.1"/>
</dbReference>
<evidence type="ECO:0000313" key="5">
    <source>
        <dbReference type="Proteomes" id="UP000664218"/>
    </source>
</evidence>
<gene>
    <name evidence="4" type="ORF">J3A84_08835</name>
</gene>
<feature type="domain" description="Alcohol dehydrogenase iron-type/glycerol dehydrogenase GldA" evidence="2">
    <location>
        <begin position="7"/>
        <end position="182"/>
    </location>
</feature>
<dbReference type="PANTHER" id="PTHR11496:SF83">
    <property type="entry name" value="HYDROXYACID-OXOACID TRANSHYDROGENASE, MITOCHONDRIAL"/>
    <property type="match status" value="1"/>
</dbReference>
<accession>A0A939H9R0</accession>
<dbReference type="Pfam" id="PF00465">
    <property type="entry name" value="Fe-ADH"/>
    <property type="match status" value="1"/>
</dbReference>
<sequence length="383" mass="41895">MFHYFQPTRIHFGLGELENLAKISAPYGKKCLLVTTPNVMPLDKLFDRVKNILSGSNIDVVHFDKVLPNPTCDMVKEGLLLANENKVDFVLSVGGGSSMDTAKIIALNYGLDDIDWDTLFATGSSPFSKQEVVSQKKRSLLLVPTTSGTGSQVTQAAVITRGSEKVTIFHQDNFADECIIDPELMKTLPPRITASTGFDAFTHAFESYISRRASVLTEIQGVKAMELVIENLPKVLADGQNSEYREKLAMADTLAGSSLANAGAAAPHPLGEIIGGLTNISHGETLAIVFPAFIKSSRAANEEKFAHVARLFNKELEKADDRQASEALYDEIVGFLQTIGLYKNLRDFGVSEAQLEEIMDHPVLGVLPFAGKEELQEMLRKSF</sequence>
<dbReference type="EMBL" id="JAFNJU010000006">
    <property type="protein sequence ID" value="MBO1265129.1"/>
    <property type="molecule type" value="Genomic_DNA"/>
</dbReference>
<dbReference type="Pfam" id="PF25137">
    <property type="entry name" value="ADH_Fe_C"/>
    <property type="match status" value="1"/>
</dbReference>
<organism evidence="4 5">
    <name type="scientific">Proteiniclasticum aestuarii</name>
    <dbReference type="NCBI Taxonomy" id="2817862"/>
    <lineage>
        <taxon>Bacteria</taxon>
        <taxon>Bacillati</taxon>
        <taxon>Bacillota</taxon>
        <taxon>Clostridia</taxon>
        <taxon>Eubacteriales</taxon>
        <taxon>Clostridiaceae</taxon>
        <taxon>Proteiniclasticum</taxon>
    </lineage>
</organism>
<dbReference type="AlphaFoldDB" id="A0A939H9R0"/>
<dbReference type="CDD" id="cd08185">
    <property type="entry name" value="Fe-ADH-like"/>
    <property type="match status" value="1"/>
</dbReference>
<dbReference type="PANTHER" id="PTHR11496">
    <property type="entry name" value="ALCOHOL DEHYDROGENASE"/>
    <property type="match status" value="1"/>
</dbReference>
<evidence type="ECO:0000259" key="3">
    <source>
        <dbReference type="Pfam" id="PF25137"/>
    </source>
</evidence>
<evidence type="ECO:0000259" key="2">
    <source>
        <dbReference type="Pfam" id="PF00465"/>
    </source>
</evidence>
<dbReference type="GO" id="GO:0046872">
    <property type="term" value="F:metal ion binding"/>
    <property type="evidence" value="ECO:0007669"/>
    <property type="project" value="InterPro"/>
</dbReference>
<dbReference type="InterPro" id="IPR039697">
    <property type="entry name" value="Alcohol_dehydrogenase_Fe"/>
</dbReference>
<proteinExistence type="predicted"/>
<keyword evidence="1" id="KW-0560">Oxidoreductase</keyword>
<dbReference type="FunFam" id="3.40.50.1970:FF:000003">
    <property type="entry name" value="Alcohol dehydrogenase, iron-containing"/>
    <property type="match status" value="1"/>
</dbReference>